<name>A0A6J4JHB3_9CHLR</name>
<dbReference type="AlphaFoldDB" id="A0A6J4JHB3"/>
<reference evidence="2" key="1">
    <citation type="submission" date="2020-02" db="EMBL/GenBank/DDBJ databases">
        <authorList>
            <person name="Meier V. D."/>
        </authorList>
    </citation>
    <scope>NUCLEOTIDE SEQUENCE</scope>
    <source>
        <strain evidence="2">AVDCRST_MAG77</strain>
    </source>
</reference>
<feature type="region of interest" description="Disordered" evidence="1">
    <location>
        <begin position="466"/>
        <end position="490"/>
    </location>
</feature>
<dbReference type="EMBL" id="CADCTC010000202">
    <property type="protein sequence ID" value="CAA9279063.1"/>
    <property type="molecule type" value="Genomic_DNA"/>
</dbReference>
<feature type="compositionally biased region" description="Basic and acidic residues" evidence="1">
    <location>
        <begin position="96"/>
        <end position="108"/>
    </location>
</feature>
<sequence>MTGDDADYACQGEATHHTTGAGGTGHTPLLTFKGMPAPFVDGTIAYRAAPELLPECGSPGGAPWLAGQLRETYERVVPPVWRLLADGLDVSAGSTSDRRPADGGDGRDAAGPAYAGEAALAQLPGAIARLADRTSPDDQRALLYALGAEVHVEPGPIEAVCGCPHCASARVRQRRQSRMWSGPPLRAAFMLVLGWHLEIVLKAPTPYDHRHGLPHLLCEHGESEHASGGVVGIDQMDFQSADGPSGCRRAGRRGGPRRAVSRARAGAFTQGADRGELEQLGLLAGAVREQGSPWDRPGGEQVAAAVWERVERFAGLVDQLLDSAWPLLKGGLVPPDADSGVYDAVQIGLRLEGVAIHLAHVVVGDDVQRAYLEVTGGIRSAEAALADGFRCVVCEQAAGGRGPQWATPVWLHHLFGHCLPDLVLLALARQDPIDLRRGMPRLVLHPRDAYFGVLPVGVWPARVPSPRRHGHGRGWDGAPRRRRREGACLG</sequence>
<organism evidence="2">
    <name type="scientific">uncultured Chloroflexota bacterium</name>
    <dbReference type="NCBI Taxonomy" id="166587"/>
    <lineage>
        <taxon>Bacteria</taxon>
        <taxon>Bacillati</taxon>
        <taxon>Chloroflexota</taxon>
        <taxon>environmental samples</taxon>
    </lineage>
</organism>
<gene>
    <name evidence="2" type="ORF">AVDCRST_MAG77-3648</name>
</gene>
<feature type="region of interest" description="Disordered" evidence="1">
    <location>
        <begin position="240"/>
        <end position="260"/>
    </location>
</feature>
<evidence type="ECO:0000313" key="2">
    <source>
        <dbReference type="EMBL" id="CAA9279063.1"/>
    </source>
</evidence>
<feature type="region of interest" description="Disordered" evidence="1">
    <location>
        <begin position="91"/>
        <end position="112"/>
    </location>
</feature>
<protein>
    <submittedName>
        <fullName evidence="2">Uncharacterized protein</fullName>
    </submittedName>
</protein>
<proteinExistence type="predicted"/>
<accession>A0A6J4JHB3</accession>
<evidence type="ECO:0000256" key="1">
    <source>
        <dbReference type="SAM" id="MobiDB-lite"/>
    </source>
</evidence>
<feature type="compositionally biased region" description="Basic residues" evidence="1">
    <location>
        <begin position="249"/>
        <end position="260"/>
    </location>
</feature>